<dbReference type="EMBL" id="CADCTS010000282">
    <property type="protein sequence ID" value="CAA9309517.1"/>
    <property type="molecule type" value="Genomic_DNA"/>
</dbReference>
<dbReference type="Gene3D" id="1.20.1260.10">
    <property type="match status" value="1"/>
</dbReference>
<evidence type="ECO:0000259" key="1">
    <source>
        <dbReference type="Pfam" id="PF14530"/>
    </source>
</evidence>
<name>A0A6J4KMX9_9ACTN</name>
<protein>
    <recommendedName>
        <fullName evidence="1">DUF4439 domain-containing protein</fullName>
    </recommendedName>
</protein>
<reference evidence="2" key="1">
    <citation type="submission" date="2020-02" db="EMBL/GenBank/DDBJ databases">
        <authorList>
            <person name="Meier V. D."/>
        </authorList>
    </citation>
    <scope>NUCLEOTIDE SEQUENCE</scope>
    <source>
        <strain evidence="2">AVDCRST_MAG48</strain>
    </source>
</reference>
<organism evidence="2">
    <name type="scientific">uncultured Friedmanniella sp</name>
    <dbReference type="NCBI Taxonomy" id="335381"/>
    <lineage>
        <taxon>Bacteria</taxon>
        <taxon>Bacillati</taxon>
        <taxon>Actinomycetota</taxon>
        <taxon>Actinomycetes</taxon>
        <taxon>Propionibacteriales</taxon>
        <taxon>Nocardioidaceae</taxon>
        <taxon>Friedmanniella</taxon>
        <taxon>environmental samples</taxon>
    </lineage>
</organism>
<sequence>LAADQPPRAAAVAAHQPLTVVSDSAAVSALVGSLHAAVWGYQLALGKLPAGGAAHDRALAGLRGRRALRDRLVDQLRRAGVEVPPAAPAYDPDPEVRDADDARLLLQRIETRLLPFVGLWLAAAARPVDRAAALDALTVTAATATAWGSPLRAWPGWPD</sequence>
<dbReference type="AlphaFoldDB" id="A0A6J4KMX9"/>
<gene>
    <name evidence="2" type="ORF">AVDCRST_MAG48-1936</name>
</gene>
<feature type="domain" description="DUF4439" evidence="1">
    <location>
        <begin position="30"/>
        <end position="158"/>
    </location>
</feature>
<accession>A0A6J4KMX9</accession>
<feature type="non-terminal residue" evidence="2">
    <location>
        <position position="1"/>
    </location>
</feature>
<dbReference type="InterPro" id="IPR029447">
    <property type="entry name" value="DUF4439"/>
</dbReference>
<dbReference type="Pfam" id="PF14530">
    <property type="entry name" value="DUF4439"/>
    <property type="match status" value="1"/>
</dbReference>
<dbReference type="SUPFAM" id="SSF47240">
    <property type="entry name" value="Ferritin-like"/>
    <property type="match status" value="1"/>
</dbReference>
<proteinExistence type="predicted"/>
<dbReference type="InterPro" id="IPR009078">
    <property type="entry name" value="Ferritin-like_SF"/>
</dbReference>
<evidence type="ECO:0000313" key="2">
    <source>
        <dbReference type="EMBL" id="CAA9309517.1"/>
    </source>
</evidence>
<dbReference type="InterPro" id="IPR012347">
    <property type="entry name" value="Ferritin-like"/>
</dbReference>